<dbReference type="InterPro" id="IPR052210">
    <property type="entry name" value="LysM1-like"/>
</dbReference>
<dbReference type="Pfam" id="PF01476">
    <property type="entry name" value="LysM"/>
    <property type="match status" value="2"/>
</dbReference>
<evidence type="ECO:0000256" key="5">
    <source>
        <dbReference type="SAM" id="SignalP"/>
    </source>
</evidence>
<sequence length="390" mass="41764">MIFHRYLYVVAASGLPVLAFAGINQVPVASTLQARDAKPGFPYDENTTSYCSFWYDNDGSMSFQDVISVFGVPLDKFLRWNPSVTTSGGNFLASRSYCVEASGEPTSAITGTPTSTSTHLITTHSTTESVSTIVTTTTPSNGIKTPLPTQPEIVGNCNKFYFVNQGENCDTIASKNGVPLNDFLTWNPKAGQKCTGLWADTYACVSVIGYKPPATSTMPSNGVQTPVPTQPGMVSNCNKFVFVKTDDSCASIASKAAISTSDFLKWNPQVGGQCKGLWANAYACVGVLSAFRLKTRYHADCTGDVHNDVSVSGAGICINTDCKVASLEVATEGYCPDGQVQISYWEQPGCTVPDYRLVPNLTVSRSWRSTPQSAGTTKSSMVILPDLEAK</sequence>
<evidence type="ECO:0000256" key="1">
    <source>
        <dbReference type="ARBA" id="ARBA00022669"/>
    </source>
</evidence>
<protein>
    <recommendedName>
        <fullName evidence="6">LysM domain-containing protein</fullName>
    </recommendedName>
</protein>
<evidence type="ECO:0000259" key="6">
    <source>
        <dbReference type="PROSITE" id="PS51782"/>
    </source>
</evidence>
<dbReference type="CDD" id="cd00118">
    <property type="entry name" value="LysM"/>
    <property type="match status" value="2"/>
</dbReference>
<feature type="domain" description="LysM" evidence="6">
    <location>
        <begin position="159"/>
        <end position="205"/>
    </location>
</feature>
<organism evidence="7 8">
    <name type="scientific">Purpureocillium lilacinum</name>
    <name type="common">Paecilomyces lilacinus</name>
    <dbReference type="NCBI Taxonomy" id="33203"/>
    <lineage>
        <taxon>Eukaryota</taxon>
        <taxon>Fungi</taxon>
        <taxon>Dikarya</taxon>
        <taxon>Ascomycota</taxon>
        <taxon>Pezizomycotina</taxon>
        <taxon>Sordariomycetes</taxon>
        <taxon>Hypocreomycetidae</taxon>
        <taxon>Hypocreales</taxon>
        <taxon>Ophiocordycipitaceae</taxon>
        <taxon>Purpureocillium</taxon>
    </lineage>
</organism>
<dbReference type="InterPro" id="IPR018392">
    <property type="entry name" value="LysM"/>
</dbReference>
<dbReference type="EMBL" id="JAWRVI010000447">
    <property type="protein sequence ID" value="KAK4064922.1"/>
    <property type="molecule type" value="Genomic_DNA"/>
</dbReference>
<keyword evidence="1" id="KW-0147">Chitin-binding</keyword>
<dbReference type="SMART" id="SM00257">
    <property type="entry name" value="LysM"/>
    <property type="match status" value="2"/>
</dbReference>
<evidence type="ECO:0000313" key="7">
    <source>
        <dbReference type="EMBL" id="KAK4064922.1"/>
    </source>
</evidence>
<dbReference type="PANTHER" id="PTHR34997">
    <property type="entry name" value="AM15"/>
    <property type="match status" value="1"/>
</dbReference>
<accession>A0ABR0BCD0</accession>
<keyword evidence="2 5" id="KW-0732">Signal</keyword>
<proteinExistence type="inferred from homology"/>
<evidence type="ECO:0000256" key="3">
    <source>
        <dbReference type="ARBA" id="ARBA00023026"/>
    </source>
</evidence>
<keyword evidence="3" id="KW-0843">Virulence</keyword>
<dbReference type="Proteomes" id="UP001287286">
    <property type="component" value="Unassembled WGS sequence"/>
</dbReference>
<evidence type="ECO:0000256" key="4">
    <source>
        <dbReference type="ARBA" id="ARBA00044955"/>
    </source>
</evidence>
<feature type="domain" description="LysM" evidence="6">
    <location>
        <begin position="239"/>
        <end position="285"/>
    </location>
</feature>
<feature type="chain" id="PRO_5045757458" description="LysM domain-containing protein" evidence="5">
    <location>
        <begin position="22"/>
        <end position="390"/>
    </location>
</feature>
<reference evidence="7 8" key="1">
    <citation type="journal article" date="2024" name="Microbiol. Resour. Announc.">
        <title>Genome annotations for the ascomycete fungi Trichoderma harzianum, Trichoderma aggressivum, and Purpureocillium lilacinum.</title>
        <authorList>
            <person name="Beijen E.P.W."/>
            <person name="Ohm R.A."/>
        </authorList>
    </citation>
    <scope>NUCLEOTIDE SEQUENCE [LARGE SCALE GENOMIC DNA]</scope>
    <source>
        <strain evidence="7 8">CBS 150709</strain>
    </source>
</reference>
<dbReference type="SUPFAM" id="SSF54106">
    <property type="entry name" value="LysM domain"/>
    <property type="match status" value="2"/>
</dbReference>
<dbReference type="PANTHER" id="PTHR34997:SF2">
    <property type="entry name" value="LYSM DOMAIN-CONTAINING PROTEIN-RELATED"/>
    <property type="match status" value="1"/>
</dbReference>
<evidence type="ECO:0000313" key="8">
    <source>
        <dbReference type="Proteomes" id="UP001287286"/>
    </source>
</evidence>
<feature type="signal peptide" evidence="5">
    <location>
        <begin position="1"/>
        <end position="21"/>
    </location>
</feature>
<comment type="caution">
    <text evidence="7">The sequence shown here is derived from an EMBL/GenBank/DDBJ whole genome shotgun (WGS) entry which is preliminary data.</text>
</comment>
<dbReference type="InterPro" id="IPR036779">
    <property type="entry name" value="LysM_dom_sf"/>
</dbReference>
<dbReference type="Gene3D" id="3.10.350.10">
    <property type="entry name" value="LysM domain"/>
    <property type="match status" value="2"/>
</dbReference>
<name>A0ABR0BCD0_PURLI</name>
<comment type="similarity">
    <text evidence="4">Belongs to the secreted LysM effector family.</text>
</comment>
<keyword evidence="8" id="KW-1185">Reference proteome</keyword>
<dbReference type="PROSITE" id="PS51782">
    <property type="entry name" value="LYSM"/>
    <property type="match status" value="2"/>
</dbReference>
<evidence type="ECO:0000256" key="2">
    <source>
        <dbReference type="ARBA" id="ARBA00022729"/>
    </source>
</evidence>
<gene>
    <name evidence="7" type="ORF">Purlil1_14084</name>
</gene>